<dbReference type="STRING" id="545694.TREPR_1950"/>
<evidence type="ECO:0000259" key="1">
    <source>
        <dbReference type="Pfam" id="PF02464"/>
    </source>
</evidence>
<dbReference type="OrthoDB" id="9801454at2"/>
<dbReference type="InterPro" id="IPR036653">
    <property type="entry name" value="CinA-like_C"/>
</dbReference>
<sequence>MTEAPRSGGNTGVPAAGDTPAAALITALAAESLTLAAAESCTAGLVADRIARVPGASRVFWGSFVTYSIDAKVKLLGIERELIDRCGAVSRETACAMADGALEKSGAHVAVSVTGLAGPDGDGSGQPVGTVWIGFARQGFSAEALCRHYDGDRSAIRNAAAGDAISILLNRLTLAE</sequence>
<dbReference type="Proteomes" id="UP000009223">
    <property type="component" value="Chromosome"/>
</dbReference>
<dbReference type="KEGG" id="tpi:TREPR_1950"/>
<keyword evidence="3" id="KW-1185">Reference proteome</keyword>
<dbReference type="AlphaFoldDB" id="F5YKI4"/>
<dbReference type="SUPFAM" id="SSF142433">
    <property type="entry name" value="CinA-like"/>
    <property type="match status" value="1"/>
</dbReference>
<dbReference type="HOGENOM" id="CLU_030805_1_2_12"/>
<evidence type="ECO:0000313" key="2">
    <source>
        <dbReference type="EMBL" id="AEF83530.1"/>
    </source>
</evidence>
<protein>
    <submittedName>
        <fullName evidence="2">CinA domain protein</fullName>
    </submittedName>
</protein>
<reference evidence="2 3" key="2">
    <citation type="journal article" date="2011" name="ISME J.">
        <title>RNA-seq reveals cooperative metabolic interactions between two termite-gut spirochete species in co-culture.</title>
        <authorList>
            <person name="Rosenthal A.Z."/>
            <person name="Matson E.G."/>
            <person name="Eldar A."/>
            <person name="Leadbetter J.R."/>
        </authorList>
    </citation>
    <scope>NUCLEOTIDE SEQUENCE [LARGE SCALE GENOMIC DNA]</scope>
    <source>
        <strain evidence="3">ATCC BAA-887 / DSM 12427 / ZAS-2</strain>
    </source>
</reference>
<feature type="domain" description="CinA C-terminal" evidence="1">
    <location>
        <begin position="21"/>
        <end position="171"/>
    </location>
</feature>
<accession>F5YKI4</accession>
<proteinExistence type="predicted"/>
<dbReference type="Pfam" id="PF02464">
    <property type="entry name" value="CinA"/>
    <property type="match status" value="1"/>
</dbReference>
<name>F5YKI4_TREPZ</name>
<gene>
    <name evidence="2" type="ordered locus">TREPR_1950</name>
</gene>
<dbReference type="EMBL" id="CP001843">
    <property type="protein sequence ID" value="AEF83530.1"/>
    <property type="molecule type" value="Genomic_DNA"/>
</dbReference>
<dbReference type="NCBIfam" id="TIGR00199">
    <property type="entry name" value="PncC_domain"/>
    <property type="match status" value="1"/>
</dbReference>
<reference evidence="3" key="1">
    <citation type="submission" date="2009-12" db="EMBL/GenBank/DDBJ databases">
        <title>Complete sequence of Treponema primitia strain ZAS-2.</title>
        <authorList>
            <person name="Tetu S.G."/>
            <person name="Matson E."/>
            <person name="Ren Q."/>
            <person name="Seshadri R."/>
            <person name="Elbourne L."/>
            <person name="Hassan K.A."/>
            <person name="Durkin A."/>
            <person name="Radune D."/>
            <person name="Mohamoud Y."/>
            <person name="Shay R."/>
            <person name="Jin S."/>
            <person name="Zhang X."/>
            <person name="Lucey K."/>
            <person name="Ballor N.R."/>
            <person name="Ottesen E."/>
            <person name="Rosenthal R."/>
            <person name="Allen A."/>
            <person name="Leadbetter J.R."/>
            <person name="Paulsen I.T."/>
        </authorList>
    </citation>
    <scope>NUCLEOTIDE SEQUENCE [LARGE SCALE GENOMIC DNA]</scope>
    <source>
        <strain evidence="3">ATCC BAA-887 / DSM 12427 / ZAS-2</strain>
    </source>
</reference>
<evidence type="ECO:0000313" key="3">
    <source>
        <dbReference type="Proteomes" id="UP000009223"/>
    </source>
</evidence>
<dbReference type="Gene3D" id="3.90.950.20">
    <property type="entry name" value="CinA-like"/>
    <property type="match status" value="1"/>
</dbReference>
<dbReference type="InterPro" id="IPR008136">
    <property type="entry name" value="CinA_C"/>
</dbReference>
<dbReference type="RefSeq" id="WP_015708203.1">
    <property type="nucleotide sequence ID" value="NC_015578.1"/>
</dbReference>
<organism evidence="2 3">
    <name type="scientific">Treponema primitia (strain ATCC BAA-887 / DSM 12427 / ZAS-2)</name>
    <dbReference type="NCBI Taxonomy" id="545694"/>
    <lineage>
        <taxon>Bacteria</taxon>
        <taxon>Pseudomonadati</taxon>
        <taxon>Spirochaetota</taxon>
        <taxon>Spirochaetia</taxon>
        <taxon>Spirochaetales</taxon>
        <taxon>Treponemataceae</taxon>
        <taxon>Treponema</taxon>
    </lineage>
</organism>
<dbReference type="eggNOG" id="COG1546">
    <property type="taxonomic scope" value="Bacteria"/>
</dbReference>